<accession>A0AAV5WJN1</accession>
<keyword evidence="3" id="KW-1185">Reference proteome</keyword>
<feature type="non-terminal residue" evidence="2">
    <location>
        <position position="1"/>
    </location>
</feature>
<gene>
    <name evidence="2" type="ORF">PFISCL1PPCAC_23773</name>
</gene>
<dbReference type="PANTHER" id="PTHR46452">
    <property type="entry name" value="TRANSCRIPTION INITIATION FACTOR TFIID SUBUNIT 3"/>
    <property type="match status" value="1"/>
</dbReference>
<dbReference type="AlphaFoldDB" id="A0AAV5WJN1"/>
<evidence type="ECO:0000313" key="2">
    <source>
        <dbReference type="EMBL" id="GMT32476.1"/>
    </source>
</evidence>
<evidence type="ECO:0000256" key="1">
    <source>
        <dbReference type="SAM" id="MobiDB-lite"/>
    </source>
</evidence>
<dbReference type="GO" id="GO:0002039">
    <property type="term" value="F:p53 binding"/>
    <property type="evidence" value="ECO:0007669"/>
    <property type="project" value="TreeGrafter"/>
</dbReference>
<dbReference type="PANTHER" id="PTHR46452:SF1">
    <property type="entry name" value="TRANSCRIPTION INITIATION FACTOR TFIID SUBUNIT 3"/>
    <property type="match status" value="1"/>
</dbReference>
<dbReference type="EMBL" id="BTSY01000006">
    <property type="protein sequence ID" value="GMT32476.1"/>
    <property type="molecule type" value="Genomic_DNA"/>
</dbReference>
<feature type="region of interest" description="Disordered" evidence="1">
    <location>
        <begin position="1"/>
        <end position="20"/>
    </location>
</feature>
<organism evidence="2 3">
    <name type="scientific">Pristionchus fissidentatus</name>
    <dbReference type="NCBI Taxonomy" id="1538716"/>
    <lineage>
        <taxon>Eukaryota</taxon>
        <taxon>Metazoa</taxon>
        <taxon>Ecdysozoa</taxon>
        <taxon>Nematoda</taxon>
        <taxon>Chromadorea</taxon>
        <taxon>Rhabditida</taxon>
        <taxon>Rhabditina</taxon>
        <taxon>Diplogasteromorpha</taxon>
        <taxon>Diplogasteroidea</taxon>
        <taxon>Neodiplogasteridae</taxon>
        <taxon>Pristionchus</taxon>
    </lineage>
</organism>
<dbReference type="GO" id="GO:0005669">
    <property type="term" value="C:transcription factor TFIID complex"/>
    <property type="evidence" value="ECO:0007669"/>
    <property type="project" value="TreeGrafter"/>
</dbReference>
<reference evidence="2" key="1">
    <citation type="submission" date="2023-10" db="EMBL/GenBank/DDBJ databases">
        <title>Genome assembly of Pristionchus species.</title>
        <authorList>
            <person name="Yoshida K."/>
            <person name="Sommer R.J."/>
        </authorList>
    </citation>
    <scope>NUCLEOTIDE SEQUENCE</scope>
    <source>
        <strain evidence="2">RS5133</strain>
    </source>
</reference>
<feature type="compositionally biased region" description="Basic and acidic residues" evidence="1">
    <location>
        <begin position="266"/>
        <end position="322"/>
    </location>
</feature>
<comment type="caution">
    <text evidence="2">The sequence shown here is derived from an EMBL/GenBank/DDBJ whole genome shotgun (WGS) entry which is preliminary data.</text>
</comment>
<sequence>AAAAAPAAMKKIKQEEPDNGFLTVKEEPLDEAPVMEEPSEQQRIDNGGTMAVVAGPSTVSSPFLSSPLGLFEIGKLSLHLFNLRNPGNLSNVDGDRRFMQLVQPEIRLMQSFPLEVDRWLLIYYQVWKSGVAPPLDDWPPRHLSYAPRGSDYLQTVRELLAERARLDASIPSSRRSPPQMGVSMSQFCAAGQIPPVGYQFLRSIQDATASSATSAVAAAAAAGPRGKSITMQRVAATMADAAPVSAKRRRNTTSTAFDKEKEEEEKERKKKMEEEEREMREEEEKEKKIKEKEEKKKKKEEEEKKKKKKEEEEKKKRKKEEE</sequence>
<dbReference type="GO" id="GO:0045944">
    <property type="term" value="P:positive regulation of transcription by RNA polymerase II"/>
    <property type="evidence" value="ECO:0007669"/>
    <property type="project" value="TreeGrafter"/>
</dbReference>
<feature type="non-terminal residue" evidence="2">
    <location>
        <position position="322"/>
    </location>
</feature>
<dbReference type="Proteomes" id="UP001432322">
    <property type="component" value="Unassembled WGS sequence"/>
</dbReference>
<proteinExistence type="predicted"/>
<protein>
    <submittedName>
        <fullName evidence="2">Uncharacterized protein</fullName>
    </submittedName>
</protein>
<evidence type="ECO:0000313" key="3">
    <source>
        <dbReference type="Proteomes" id="UP001432322"/>
    </source>
</evidence>
<feature type="region of interest" description="Disordered" evidence="1">
    <location>
        <begin position="239"/>
        <end position="322"/>
    </location>
</feature>
<name>A0AAV5WJN1_9BILA</name>